<protein>
    <submittedName>
        <fullName evidence="1">Uncharacterized protein</fullName>
    </submittedName>
</protein>
<feature type="non-terminal residue" evidence="1">
    <location>
        <position position="70"/>
    </location>
</feature>
<comment type="caution">
    <text evidence="1">The sequence shown here is derived from an EMBL/GenBank/DDBJ whole genome shotgun (WGS) entry which is preliminary data.</text>
</comment>
<dbReference type="EMBL" id="JAMDMX010000098">
    <property type="protein sequence ID" value="MCY9696434.1"/>
    <property type="molecule type" value="Genomic_DNA"/>
</dbReference>
<evidence type="ECO:0000313" key="2">
    <source>
        <dbReference type="Proteomes" id="UP001527099"/>
    </source>
</evidence>
<evidence type="ECO:0000313" key="1">
    <source>
        <dbReference type="EMBL" id="MCY9696434.1"/>
    </source>
</evidence>
<keyword evidence="2" id="KW-1185">Reference proteome</keyword>
<organism evidence="1 2">
    <name type="scientific">Paenibacillus alginolyticus</name>
    <dbReference type="NCBI Taxonomy" id="59839"/>
    <lineage>
        <taxon>Bacteria</taxon>
        <taxon>Bacillati</taxon>
        <taxon>Bacillota</taxon>
        <taxon>Bacilli</taxon>
        <taxon>Bacillales</taxon>
        <taxon>Paenibacillaceae</taxon>
        <taxon>Paenibacillus</taxon>
    </lineage>
</organism>
<gene>
    <name evidence="1" type="ORF">M5X19_26545</name>
</gene>
<sequence>MFVDRQMYAERAEMDFSSPEKQQSVAEKSEKDFLELEGCLLTDKCMLREPKWTTHRRKSSKVLLRSPKRT</sequence>
<name>A0ABT4GJR1_9BACL</name>
<reference evidence="1 2" key="1">
    <citation type="submission" date="2022-05" db="EMBL/GenBank/DDBJ databases">
        <title>Genome Sequencing of Bee-Associated Microbes.</title>
        <authorList>
            <person name="Dunlap C."/>
        </authorList>
    </citation>
    <scope>NUCLEOTIDE SEQUENCE [LARGE SCALE GENOMIC DNA]</scope>
    <source>
        <strain evidence="1 2">NRRL B-14421</strain>
    </source>
</reference>
<accession>A0ABT4GJR1</accession>
<dbReference type="RefSeq" id="WP_268617520.1">
    <property type="nucleotide sequence ID" value="NZ_JAMDMX010000098.1"/>
</dbReference>
<dbReference type="Proteomes" id="UP001527099">
    <property type="component" value="Unassembled WGS sequence"/>
</dbReference>
<proteinExistence type="predicted"/>